<evidence type="ECO:0000313" key="7">
    <source>
        <dbReference type="Proteomes" id="UP001143307"/>
    </source>
</evidence>
<dbReference type="Proteomes" id="UP001143307">
    <property type="component" value="Unassembled WGS sequence"/>
</dbReference>
<evidence type="ECO:0000256" key="4">
    <source>
        <dbReference type="ARBA" id="ARBA00023163"/>
    </source>
</evidence>
<evidence type="ECO:0000256" key="3">
    <source>
        <dbReference type="ARBA" id="ARBA00023125"/>
    </source>
</evidence>
<dbReference type="Gene3D" id="3.40.190.290">
    <property type="match status" value="1"/>
</dbReference>
<dbReference type="InterPro" id="IPR005119">
    <property type="entry name" value="LysR_subst-bd"/>
</dbReference>
<sequence length="316" mass="35481">MYNYLILLNDNNKASEEVPMASLKQLRHLTAIAEQGNMHKAAEVLHITQPALTRSLSTLERLLNVRLFDRHSGGMRPTIFCLEIIEKCQQVLLDVEDIQRAARIYQNIEAGELHIGVGRGVRELVLRTSLPEFVFQHPNISITVGEGTHEELDERLKQRNVDLLITGLGSHWEVNEYRRELITNVSLSVLTRKGHPLQSQKNISFSQLAKYPLITSTLVGPTHRLRDTVQNATGLSKPHIACSDFPTLIAVLLCSDSWLISSEYNCAPELQQGTLVKLDATHPSLNTELGIIEMNKRSRSPAAQKFIDILTNKLTS</sequence>
<dbReference type="PRINTS" id="PR00039">
    <property type="entry name" value="HTHLYSR"/>
</dbReference>
<keyword evidence="4" id="KW-0804">Transcription</keyword>
<gene>
    <name evidence="6" type="ORF">EYC87_08215</name>
</gene>
<dbReference type="SUPFAM" id="SSF53850">
    <property type="entry name" value="Periplasmic binding protein-like II"/>
    <property type="match status" value="1"/>
</dbReference>
<dbReference type="Pfam" id="PF03466">
    <property type="entry name" value="LysR_substrate"/>
    <property type="match status" value="1"/>
</dbReference>
<comment type="similarity">
    <text evidence="1">Belongs to the LysR transcriptional regulatory family.</text>
</comment>
<name>A0ABT3SUA2_9GAMM</name>
<dbReference type="Gene3D" id="1.10.10.10">
    <property type="entry name" value="Winged helix-like DNA-binding domain superfamily/Winged helix DNA-binding domain"/>
    <property type="match status" value="1"/>
</dbReference>
<evidence type="ECO:0000313" key="6">
    <source>
        <dbReference type="EMBL" id="MCX2973566.1"/>
    </source>
</evidence>
<evidence type="ECO:0000256" key="1">
    <source>
        <dbReference type="ARBA" id="ARBA00009437"/>
    </source>
</evidence>
<keyword evidence="2" id="KW-0805">Transcription regulation</keyword>
<dbReference type="CDD" id="cd05466">
    <property type="entry name" value="PBP2_LTTR_substrate"/>
    <property type="match status" value="1"/>
</dbReference>
<dbReference type="InterPro" id="IPR036390">
    <property type="entry name" value="WH_DNA-bd_sf"/>
</dbReference>
<dbReference type="SUPFAM" id="SSF46785">
    <property type="entry name" value="Winged helix' DNA-binding domain"/>
    <property type="match status" value="1"/>
</dbReference>
<accession>A0ABT3SUA2</accession>
<dbReference type="InterPro" id="IPR050950">
    <property type="entry name" value="HTH-type_LysR_regulators"/>
</dbReference>
<evidence type="ECO:0000256" key="2">
    <source>
        <dbReference type="ARBA" id="ARBA00023015"/>
    </source>
</evidence>
<proteinExistence type="inferred from homology"/>
<protein>
    <submittedName>
        <fullName evidence="6">LysR family transcriptional regulator</fullName>
    </submittedName>
</protein>
<comment type="caution">
    <text evidence="6">The sequence shown here is derived from an EMBL/GenBank/DDBJ whole genome shotgun (WGS) entry which is preliminary data.</text>
</comment>
<dbReference type="PANTHER" id="PTHR30419">
    <property type="entry name" value="HTH-TYPE TRANSCRIPTIONAL REGULATOR YBHD"/>
    <property type="match status" value="1"/>
</dbReference>
<organism evidence="6 7">
    <name type="scientific">Candidatus Seongchinamella marina</name>
    <dbReference type="NCBI Taxonomy" id="2518990"/>
    <lineage>
        <taxon>Bacteria</taxon>
        <taxon>Pseudomonadati</taxon>
        <taxon>Pseudomonadota</taxon>
        <taxon>Gammaproteobacteria</taxon>
        <taxon>Cellvibrionales</taxon>
        <taxon>Halieaceae</taxon>
        <taxon>Seongchinamella</taxon>
    </lineage>
</organism>
<keyword evidence="3" id="KW-0238">DNA-binding</keyword>
<dbReference type="PROSITE" id="PS50931">
    <property type="entry name" value="HTH_LYSR"/>
    <property type="match status" value="1"/>
</dbReference>
<dbReference type="EMBL" id="SHNP01000002">
    <property type="protein sequence ID" value="MCX2973566.1"/>
    <property type="molecule type" value="Genomic_DNA"/>
</dbReference>
<dbReference type="InterPro" id="IPR036388">
    <property type="entry name" value="WH-like_DNA-bd_sf"/>
</dbReference>
<feature type="domain" description="HTH lysR-type" evidence="5">
    <location>
        <begin position="23"/>
        <end position="78"/>
    </location>
</feature>
<dbReference type="Pfam" id="PF00126">
    <property type="entry name" value="HTH_1"/>
    <property type="match status" value="1"/>
</dbReference>
<keyword evidence="7" id="KW-1185">Reference proteome</keyword>
<evidence type="ECO:0000259" key="5">
    <source>
        <dbReference type="PROSITE" id="PS50931"/>
    </source>
</evidence>
<dbReference type="PANTHER" id="PTHR30419:SF8">
    <property type="entry name" value="NITROGEN ASSIMILATION TRANSCRIPTIONAL ACTIVATOR-RELATED"/>
    <property type="match status" value="1"/>
</dbReference>
<dbReference type="InterPro" id="IPR000847">
    <property type="entry name" value="LysR_HTH_N"/>
</dbReference>
<reference evidence="6" key="1">
    <citation type="submission" date="2019-02" db="EMBL/GenBank/DDBJ databases">
        <authorList>
            <person name="Li S.-H."/>
        </authorList>
    </citation>
    <scope>NUCLEOTIDE SEQUENCE</scope>
    <source>
        <strain evidence="6">IMCC8485</strain>
    </source>
</reference>